<dbReference type="OrthoDB" id="8382870at2"/>
<dbReference type="AlphaFoldDB" id="A0A267ARW6"/>
<evidence type="ECO:0000313" key="2">
    <source>
        <dbReference type="Proteomes" id="UP000215861"/>
    </source>
</evidence>
<gene>
    <name evidence="1" type="ORF">CJU81_02760</name>
</gene>
<dbReference type="RefSeq" id="WP_095035409.1">
    <property type="nucleotide sequence ID" value="NZ_NQKQ01000002.1"/>
</dbReference>
<sequence length="261" mass="28714">MSFEDEGFTGESAASIREEQLEKYGDLFAFAKACSKLAVDTTQLLPDTEDRLELTSRLFFARCTSHFQAAICLAEGGMTIEAMVLCRSLIETFFVLNALAQGVVTPAELVSHDGASRKSHANALLNRKNTYPSVVPFEKILNDFVADKAASIEIKLFDFARKGDALAAYDGLYRHLSHHAAHPSLSAVEAYLIESSDKGPHVQFRPILDHTPRAILSACIGILMCCFACDKLGARNPQTNSTGARLWEEYVTLNDAYDLWG</sequence>
<dbReference type="Proteomes" id="UP000215861">
    <property type="component" value="Unassembled WGS sequence"/>
</dbReference>
<name>A0A267ARW6_PSEFR</name>
<proteinExistence type="predicted"/>
<accession>A0A267ARW6</accession>
<protein>
    <submittedName>
        <fullName evidence="1">Uncharacterized protein</fullName>
    </submittedName>
</protein>
<comment type="caution">
    <text evidence="1">The sequence shown here is derived from an EMBL/GenBank/DDBJ whole genome shotgun (WGS) entry which is preliminary data.</text>
</comment>
<reference evidence="1 2" key="1">
    <citation type="submission" date="2017-08" db="EMBL/GenBank/DDBJ databases">
        <title>Genomic and metabolic characterisation of spoilage-associated Pseudomonas species.</title>
        <authorList>
            <person name="Stanborough T."/>
            <person name="Fegan N."/>
            <person name="Powell S.M."/>
            <person name="Singh T."/>
            <person name="Tamplin M.L."/>
            <person name="Chandry P.S."/>
        </authorList>
    </citation>
    <scope>NUCLEOTIDE SEQUENCE [LARGE SCALE GENOMIC DNA]</scope>
    <source>
        <strain evidence="1 2">F1801</strain>
    </source>
</reference>
<evidence type="ECO:0000313" key="1">
    <source>
        <dbReference type="EMBL" id="PAA15131.1"/>
    </source>
</evidence>
<dbReference type="Pfam" id="PF18928">
    <property type="entry name" value="DUF5677"/>
    <property type="match status" value="1"/>
</dbReference>
<dbReference type="EMBL" id="NQKQ01000002">
    <property type="protein sequence ID" value="PAA15131.1"/>
    <property type="molecule type" value="Genomic_DNA"/>
</dbReference>
<dbReference type="InterPro" id="IPR043733">
    <property type="entry name" value="DUF5677"/>
</dbReference>
<organism evidence="1 2">
    <name type="scientific">Pseudomonas fragi</name>
    <dbReference type="NCBI Taxonomy" id="296"/>
    <lineage>
        <taxon>Bacteria</taxon>
        <taxon>Pseudomonadati</taxon>
        <taxon>Pseudomonadota</taxon>
        <taxon>Gammaproteobacteria</taxon>
        <taxon>Pseudomonadales</taxon>
        <taxon>Pseudomonadaceae</taxon>
        <taxon>Pseudomonas</taxon>
    </lineage>
</organism>